<reference evidence="1 2" key="1">
    <citation type="submission" date="2024-01" db="EMBL/GenBank/DDBJ databases">
        <title>Genome assemblies of Stephania.</title>
        <authorList>
            <person name="Yang L."/>
        </authorList>
    </citation>
    <scope>NUCLEOTIDE SEQUENCE [LARGE SCALE GENOMIC DNA]</scope>
    <source>
        <strain evidence="1">JXDWG</strain>
        <tissue evidence="1">Leaf</tissue>
    </source>
</reference>
<dbReference type="EMBL" id="JBBNAG010000001">
    <property type="protein sequence ID" value="KAK9166892.1"/>
    <property type="molecule type" value="Genomic_DNA"/>
</dbReference>
<protein>
    <submittedName>
        <fullName evidence="1">Uncharacterized protein</fullName>
    </submittedName>
</protein>
<evidence type="ECO:0000313" key="2">
    <source>
        <dbReference type="Proteomes" id="UP001419268"/>
    </source>
</evidence>
<evidence type="ECO:0000313" key="1">
    <source>
        <dbReference type="EMBL" id="KAK9166892.1"/>
    </source>
</evidence>
<proteinExistence type="predicted"/>
<dbReference type="Proteomes" id="UP001419268">
    <property type="component" value="Unassembled WGS sequence"/>
</dbReference>
<gene>
    <name evidence="1" type="ORF">Scep_002083</name>
</gene>
<dbReference type="AlphaFoldDB" id="A0AAP0LAR9"/>
<accession>A0AAP0LAR9</accession>
<organism evidence="1 2">
    <name type="scientific">Stephania cephalantha</name>
    <dbReference type="NCBI Taxonomy" id="152367"/>
    <lineage>
        <taxon>Eukaryota</taxon>
        <taxon>Viridiplantae</taxon>
        <taxon>Streptophyta</taxon>
        <taxon>Embryophyta</taxon>
        <taxon>Tracheophyta</taxon>
        <taxon>Spermatophyta</taxon>
        <taxon>Magnoliopsida</taxon>
        <taxon>Ranunculales</taxon>
        <taxon>Menispermaceae</taxon>
        <taxon>Menispermoideae</taxon>
        <taxon>Cissampelideae</taxon>
        <taxon>Stephania</taxon>
    </lineage>
</organism>
<comment type="caution">
    <text evidence="1">The sequence shown here is derived from an EMBL/GenBank/DDBJ whole genome shotgun (WGS) entry which is preliminary data.</text>
</comment>
<name>A0AAP0LAR9_9MAGN</name>
<keyword evidence="2" id="KW-1185">Reference proteome</keyword>
<sequence>MVTSSTSFLFNQLNASLTPTTSAILESNTPSCLPPIADKNPPFSFRSTTPI</sequence>